<dbReference type="SUPFAM" id="SSF53098">
    <property type="entry name" value="Ribonuclease H-like"/>
    <property type="match status" value="1"/>
</dbReference>
<name>A0A444V492_ACIRT</name>
<protein>
    <recommendedName>
        <fullName evidence="3">RNase H type-1 domain-containing protein</fullName>
    </recommendedName>
</protein>
<proteinExistence type="predicted"/>
<accession>A0A444V492</accession>
<organism evidence="1 2">
    <name type="scientific">Acipenser ruthenus</name>
    <name type="common">Sterlet sturgeon</name>
    <dbReference type="NCBI Taxonomy" id="7906"/>
    <lineage>
        <taxon>Eukaryota</taxon>
        <taxon>Metazoa</taxon>
        <taxon>Chordata</taxon>
        <taxon>Craniata</taxon>
        <taxon>Vertebrata</taxon>
        <taxon>Euteleostomi</taxon>
        <taxon>Actinopterygii</taxon>
        <taxon>Chondrostei</taxon>
        <taxon>Acipenseriformes</taxon>
        <taxon>Acipenseridae</taxon>
        <taxon>Acipenser</taxon>
    </lineage>
</organism>
<keyword evidence="2" id="KW-1185">Reference proteome</keyword>
<sequence>MTLYVDGSRSIENGEPRTRWAIVMSDEVVASGPLPEHLSAQVAELHALTQLGKAWVCNNRRADEAAKAEARQPVPKPYAPIFTASPDVVDIWQLHAQSETAEITKWQQVGARQEDGIWRIPSTGQQSVYDNYNDDVAAEYGEPVED</sequence>
<dbReference type="EMBL" id="SCEB01002569">
    <property type="protein sequence ID" value="RXM95218.1"/>
    <property type="molecule type" value="Genomic_DNA"/>
</dbReference>
<dbReference type="AlphaFoldDB" id="A0A444V492"/>
<reference evidence="1 2" key="1">
    <citation type="submission" date="2019-01" db="EMBL/GenBank/DDBJ databases">
        <title>Draft Genome and Complete Hox-Cluster Characterization of the Sterlet Sturgeon (Acipenser ruthenus).</title>
        <authorList>
            <person name="Wei Q."/>
        </authorList>
    </citation>
    <scope>NUCLEOTIDE SEQUENCE [LARGE SCALE GENOMIC DNA]</scope>
    <source>
        <strain evidence="1">WHYD16114868_AA</strain>
        <tissue evidence="1">Blood</tissue>
    </source>
</reference>
<dbReference type="InterPro" id="IPR012337">
    <property type="entry name" value="RNaseH-like_sf"/>
</dbReference>
<evidence type="ECO:0000313" key="1">
    <source>
        <dbReference type="EMBL" id="RXM95218.1"/>
    </source>
</evidence>
<dbReference type="Proteomes" id="UP000289886">
    <property type="component" value="Unassembled WGS sequence"/>
</dbReference>
<dbReference type="InterPro" id="IPR036397">
    <property type="entry name" value="RNaseH_sf"/>
</dbReference>
<dbReference type="GO" id="GO:0003676">
    <property type="term" value="F:nucleic acid binding"/>
    <property type="evidence" value="ECO:0007669"/>
    <property type="project" value="InterPro"/>
</dbReference>
<dbReference type="Gene3D" id="3.30.420.10">
    <property type="entry name" value="Ribonuclease H-like superfamily/Ribonuclease H"/>
    <property type="match status" value="1"/>
</dbReference>
<evidence type="ECO:0000313" key="2">
    <source>
        <dbReference type="Proteomes" id="UP000289886"/>
    </source>
</evidence>
<comment type="caution">
    <text evidence="1">The sequence shown here is derived from an EMBL/GenBank/DDBJ whole genome shotgun (WGS) entry which is preliminary data.</text>
</comment>
<evidence type="ECO:0008006" key="3">
    <source>
        <dbReference type="Google" id="ProtNLM"/>
    </source>
</evidence>
<gene>
    <name evidence="1" type="ORF">EOD39_17123</name>
</gene>